<name>A0ABT9GTQ5_9GAMM</name>
<dbReference type="Proteomes" id="UP001236258">
    <property type="component" value="Unassembled WGS sequence"/>
</dbReference>
<dbReference type="EMBL" id="JAUZVY010000007">
    <property type="protein sequence ID" value="MDP4530355.1"/>
    <property type="molecule type" value="Genomic_DNA"/>
</dbReference>
<keyword evidence="4" id="KW-1185">Reference proteome</keyword>
<gene>
    <name evidence="3" type="ORF">Q3O59_15090</name>
</gene>
<feature type="compositionally biased region" description="Polar residues" evidence="1">
    <location>
        <begin position="320"/>
        <end position="342"/>
    </location>
</feature>
<dbReference type="Pfam" id="PF21247">
    <property type="entry name" value="Fic-like_C"/>
    <property type="match status" value="1"/>
</dbReference>
<evidence type="ECO:0000259" key="2">
    <source>
        <dbReference type="PROSITE" id="PS51459"/>
    </source>
</evidence>
<comment type="caution">
    <text evidence="3">The sequence shown here is derived from an EMBL/GenBank/DDBJ whole genome shotgun (WGS) entry which is preliminary data.</text>
</comment>
<sequence>MTAHYQPPFHMSADIVQLVADISEQLGRMAAIAEGADQGLRLRRLHRIRTIQGSLAIEGNTLSEAQITAILDGKRVLAPAKDIREARNAIQAYEQFPTWQPASERDLLQAHRTLMAGLIADAGSYRSGNVGVMNADVVVHMAPPASRVPPLMADLLTWLATTKQHPLIASSVFHYEFEFIHPFSDGNGRMGRLWQTLILSQWQPLLAQLPIESMVHAYQDDYYQALNLSNQKSEATPFIEFMLSVIAQTIRTEAEEMTPQATPQATPQVDALLKVLANATKALNRQELQQLLNLKDRESFRQRYLRPALAAGLLEMTRPEQPNSPLQQYRLSKLGQQQARKG</sequence>
<dbReference type="InterPro" id="IPR036597">
    <property type="entry name" value="Fido-like_dom_sf"/>
</dbReference>
<dbReference type="RefSeq" id="WP_305946371.1">
    <property type="nucleotide sequence ID" value="NZ_JAUZVY010000007.1"/>
</dbReference>
<dbReference type="PROSITE" id="PS51459">
    <property type="entry name" value="FIDO"/>
    <property type="match status" value="1"/>
</dbReference>
<feature type="domain" description="Fido" evidence="2">
    <location>
        <begin position="102"/>
        <end position="244"/>
    </location>
</feature>
<dbReference type="InterPro" id="IPR049514">
    <property type="entry name" value="Fic-like_C"/>
</dbReference>
<proteinExistence type="predicted"/>
<evidence type="ECO:0000313" key="4">
    <source>
        <dbReference type="Proteomes" id="UP001236258"/>
    </source>
</evidence>
<dbReference type="Pfam" id="PF02661">
    <property type="entry name" value="Fic"/>
    <property type="match status" value="1"/>
</dbReference>
<protein>
    <submittedName>
        <fullName evidence="3">Fic family protein</fullName>
    </submittedName>
</protein>
<dbReference type="PANTHER" id="PTHR13504:SF38">
    <property type="entry name" value="FIDO DOMAIN-CONTAINING PROTEIN"/>
    <property type="match status" value="1"/>
</dbReference>
<dbReference type="SUPFAM" id="SSF140931">
    <property type="entry name" value="Fic-like"/>
    <property type="match status" value="1"/>
</dbReference>
<evidence type="ECO:0000313" key="3">
    <source>
        <dbReference type="EMBL" id="MDP4530355.1"/>
    </source>
</evidence>
<dbReference type="Gene3D" id="1.10.3290.10">
    <property type="entry name" value="Fido-like domain"/>
    <property type="match status" value="1"/>
</dbReference>
<organism evidence="3 4">
    <name type="scientific">Alkalimonas delamerensis</name>
    <dbReference type="NCBI Taxonomy" id="265981"/>
    <lineage>
        <taxon>Bacteria</taxon>
        <taxon>Pseudomonadati</taxon>
        <taxon>Pseudomonadota</taxon>
        <taxon>Gammaproteobacteria</taxon>
        <taxon>Alkalimonas</taxon>
    </lineage>
</organism>
<accession>A0ABT9GTQ5</accession>
<feature type="region of interest" description="Disordered" evidence="1">
    <location>
        <begin position="315"/>
        <end position="342"/>
    </location>
</feature>
<dbReference type="InterPro" id="IPR003812">
    <property type="entry name" value="Fido"/>
</dbReference>
<dbReference type="PANTHER" id="PTHR13504">
    <property type="entry name" value="FIDO DOMAIN-CONTAINING PROTEIN DDB_G0283145"/>
    <property type="match status" value="1"/>
</dbReference>
<evidence type="ECO:0000256" key="1">
    <source>
        <dbReference type="SAM" id="MobiDB-lite"/>
    </source>
</evidence>
<dbReference type="InterPro" id="IPR040198">
    <property type="entry name" value="Fido_containing"/>
</dbReference>
<reference evidence="3 4" key="1">
    <citation type="submission" date="2023-08" db="EMBL/GenBank/DDBJ databases">
        <authorList>
            <person name="Joshi A."/>
            <person name="Thite S."/>
        </authorList>
    </citation>
    <scope>NUCLEOTIDE SEQUENCE [LARGE SCALE GENOMIC DNA]</scope>
    <source>
        <strain evidence="3 4">1E1</strain>
    </source>
</reference>